<dbReference type="PANTHER" id="PTHR38685:SF1">
    <property type="entry name" value="CELL DIVISION PROTEIN ZIPA"/>
    <property type="match status" value="1"/>
</dbReference>
<evidence type="ECO:0000256" key="5">
    <source>
        <dbReference type="ARBA" id="ARBA00022989"/>
    </source>
</evidence>
<evidence type="ECO:0000256" key="3">
    <source>
        <dbReference type="ARBA" id="ARBA00022618"/>
    </source>
</evidence>
<name>A0ABS1WWE2_9GAMM</name>
<feature type="region of interest" description="Disordered" evidence="10">
    <location>
        <begin position="118"/>
        <end position="137"/>
    </location>
</feature>
<dbReference type="RefSeq" id="WP_203167346.1">
    <property type="nucleotide sequence ID" value="NZ_JAEVLS010000002.1"/>
</dbReference>
<keyword evidence="7 8" id="KW-0131">Cell cycle</keyword>
<comment type="similarity">
    <text evidence="8">Belongs to the ZipA family.</text>
</comment>
<feature type="region of interest" description="Disordered" evidence="10">
    <location>
        <begin position="155"/>
        <end position="183"/>
    </location>
</feature>
<dbReference type="Pfam" id="PF04354">
    <property type="entry name" value="ZipA_C"/>
    <property type="match status" value="1"/>
</dbReference>
<comment type="caution">
    <text evidence="13">The sequence shown here is derived from an EMBL/GenBank/DDBJ whole genome shotgun (WGS) entry which is preliminary data.</text>
</comment>
<gene>
    <name evidence="13" type="ORF">JM946_11075</name>
</gene>
<keyword evidence="14" id="KW-1185">Reference proteome</keyword>
<evidence type="ECO:0000313" key="13">
    <source>
        <dbReference type="EMBL" id="MBM0105296.1"/>
    </source>
</evidence>
<evidence type="ECO:0000313" key="14">
    <source>
        <dbReference type="Proteomes" id="UP000661077"/>
    </source>
</evidence>
<keyword evidence="5 11" id="KW-1133">Transmembrane helix</keyword>
<dbReference type="Proteomes" id="UP000661077">
    <property type="component" value="Unassembled WGS sequence"/>
</dbReference>
<sequence>MNELRWILIGFGIVLLAGIYLWGRRGTAAVAEDVALRGGRADPALQPQGFAEPPSYESPAAHSYEEEEPPAPAARALERAADFEVTAVRPVSPRTEARLARAEAPRPIYKEPAYKEIVPPANTSGEAPRPLPDFRRGRLEPTIGADIVTEELRVEPATGETPSTVITPAPTLSSSESPPPRRSSVRKILSLRLSLAPQRVEGAKLLEVLQEELLTHGKYEIFHRLHSDGQSLFSIASMVEPGSFDLEKMGETLYPGITLFAQLPGPVPGMHALNEMVACARRLHQSLGGVLQDDRGVPLTVHRIERMRQEVRDFERPPGARSLQE</sequence>
<evidence type="ECO:0000256" key="1">
    <source>
        <dbReference type="ARBA" id="ARBA00022475"/>
    </source>
</evidence>
<keyword evidence="3 8" id="KW-0132">Cell division</keyword>
<dbReference type="InterPro" id="IPR036765">
    <property type="entry name" value="ZipA_FtsZ-bd_C_sf"/>
</dbReference>
<comment type="subcellular location">
    <subcellularLocation>
        <location evidence="9">Cell inner membrane</location>
        <topology evidence="9">Single-pass type I membrane protein</topology>
    </subcellularLocation>
</comment>
<dbReference type="InterPro" id="IPR007449">
    <property type="entry name" value="ZipA_FtsZ-bd_C"/>
</dbReference>
<feature type="transmembrane region" description="Helical" evidence="11">
    <location>
        <begin position="6"/>
        <end position="23"/>
    </location>
</feature>
<comment type="function">
    <text evidence="8">Essential cell division protein that stabilizes the FtsZ protofilaments by cross-linking them and that serves as a cytoplasmic membrane anchor for the Z ring. Also required for the recruitment to the septal ring of downstream cell division proteins.</text>
</comment>
<keyword evidence="2 9" id="KW-0997">Cell inner membrane</keyword>
<evidence type="ECO:0000256" key="6">
    <source>
        <dbReference type="ARBA" id="ARBA00023136"/>
    </source>
</evidence>
<evidence type="ECO:0000256" key="10">
    <source>
        <dbReference type="SAM" id="MobiDB-lite"/>
    </source>
</evidence>
<evidence type="ECO:0000256" key="9">
    <source>
        <dbReference type="RuleBase" id="RU003613"/>
    </source>
</evidence>
<evidence type="ECO:0000256" key="11">
    <source>
        <dbReference type="SAM" id="Phobius"/>
    </source>
</evidence>
<keyword evidence="1 9" id="KW-1003">Cell membrane</keyword>
<dbReference type="PANTHER" id="PTHR38685">
    <property type="entry name" value="CELL DIVISION PROTEIN ZIPA"/>
    <property type="match status" value="1"/>
</dbReference>
<organism evidence="13 14">
    <name type="scientific">Steroidobacter gossypii</name>
    <dbReference type="NCBI Taxonomy" id="2805490"/>
    <lineage>
        <taxon>Bacteria</taxon>
        <taxon>Pseudomonadati</taxon>
        <taxon>Pseudomonadota</taxon>
        <taxon>Gammaproteobacteria</taxon>
        <taxon>Steroidobacterales</taxon>
        <taxon>Steroidobacteraceae</taxon>
        <taxon>Steroidobacter</taxon>
    </lineage>
</organism>
<evidence type="ECO:0000256" key="4">
    <source>
        <dbReference type="ARBA" id="ARBA00022692"/>
    </source>
</evidence>
<proteinExistence type="inferred from homology"/>
<dbReference type="Gene3D" id="3.30.1400.10">
    <property type="entry name" value="ZipA, C-terminal FtsZ-binding domain"/>
    <property type="match status" value="1"/>
</dbReference>
<dbReference type="SUPFAM" id="SSF64383">
    <property type="entry name" value="Cell-division protein ZipA, C-terminal domain"/>
    <property type="match status" value="1"/>
</dbReference>
<dbReference type="SMART" id="SM00771">
    <property type="entry name" value="ZipA_C"/>
    <property type="match status" value="1"/>
</dbReference>
<dbReference type="EMBL" id="JAEVLS010000002">
    <property type="protein sequence ID" value="MBM0105296.1"/>
    <property type="molecule type" value="Genomic_DNA"/>
</dbReference>
<evidence type="ECO:0000256" key="7">
    <source>
        <dbReference type="ARBA" id="ARBA00023306"/>
    </source>
</evidence>
<accession>A0ABS1WWE2</accession>
<keyword evidence="4 9" id="KW-0812">Transmembrane</keyword>
<evidence type="ECO:0000256" key="2">
    <source>
        <dbReference type="ARBA" id="ARBA00022519"/>
    </source>
</evidence>
<dbReference type="InterPro" id="IPR011919">
    <property type="entry name" value="Cell_div_ZipA"/>
</dbReference>
<evidence type="ECO:0000256" key="8">
    <source>
        <dbReference type="RuleBase" id="RU003612"/>
    </source>
</evidence>
<feature type="region of interest" description="Disordered" evidence="10">
    <location>
        <begin position="42"/>
        <end position="73"/>
    </location>
</feature>
<feature type="compositionally biased region" description="Polar residues" evidence="10">
    <location>
        <begin position="160"/>
        <end position="172"/>
    </location>
</feature>
<reference evidence="13 14" key="1">
    <citation type="journal article" date="2021" name="Int. J. Syst. Evol. Microbiol.">
        <title>Steroidobacter gossypii sp. nov., isolated from soil of cotton cropping field.</title>
        <authorList>
            <person name="Huang R."/>
            <person name="Yang S."/>
            <person name="Zhen C."/>
            <person name="Liu W."/>
        </authorList>
    </citation>
    <scope>NUCLEOTIDE SEQUENCE [LARGE SCALE GENOMIC DNA]</scope>
    <source>
        <strain evidence="13 14">S1-65</strain>
    </source>
</reference>
<evidence type="ECO:0000259" key="12">
    <source>
        <dbReference type="SMART" id="SM00771"/>
    </source>
</evidence>
<keyword evidence="6 9" id="KW-0472">Membrane</keyword>
<protein>
    <recommendedName>
        <fullName evidence="8">Cell division protein ZipA</fullName>
    </recommendedName>
</protein>
<feature type="domain" description="ZipA C-terminal FtsZ-binding" evidence="12">
    <location>
        <begin position="185"/>
        <end position="311"/>
    </location>
</feature>